<sequence>MTPMVVGILSPDSNTNPTFQLKETYYGLYKKNTGLLTWFTLLEKENAGLLTRQDVILLKANLHEIRAKLLLKGGHFDSGEELCRACVSIWTVMLSYNHAQTLAALETLAKKAK</sequence>
<dbReference type="AlphaFoldDB" id="A0A6M2FAG9"/>
<name>A0A6M2FAG9_9ROSI</name>
<protein>
    <submittedName>
        <fullName evidence="1">Uncharacterized protein</fullName>
    </submittedName>
</protein>
<reference evidence="1" key="1">
    <citation type="submission" date="2020-03" db="EMBL/GenBank/DDBJ databases">
        <authorList>
            <person name="Zhang R."/>
        </authorList>
    </citation>
    <scope>NUCLEOTIDE SEQUENCE</scope>
</reference>
<dbReference type="PANTHER" id="PTHR32472">
    <property type="entry name" value="DNA REPAIR PROTEIN RADA"/>
    <property type="match status" value="1"/>
</dbReference>
<proteinExistence type="predicted"/>
<evidence type="ECO:0000313" key="1">
    <source>
        <dbReference type="EMBL" id="NUU94392.1"/>
    </source>
</evidence>
<accession>A0A6M2FAG9</accession>
<dbReference type="EMBL" id="GILB01014059">
    <property type="protein sequence ID" value="NUU94392.1"/>
    <property type="molecule type" value="Transcribed_RNA"/>
</dbReference>
<dbReference type="PANTHER" id="PTHR32472:SF12">
    <property type="entry name" value="P-LOOP CONTAINING NUCLEOSIDE TRIPHOSPHATE HYDROLASES SUPERFAMILY PROTEIN"/>
    <property type="match status" value="1"/>
</dbReference>
<organism evidence="1">
    <name type="scientific">Populus davidiana</name>
    <dbReference type="NCBI Taxonomy" id="266767"/>
    <lineage>
        <taxon>Eukaryota</taxon>
        <taxon>Viridiplantae</taxon>
        <taxon>Streptophyta</taxon>
        <taxon>Embryophyta</taxon>
        <taxon>Tracheophyta</taxon>
        <taxon>Spermatophyta</taxon>
        <taxon>Magnoliopsida</taxon>
        <taxon>eudicotyledons</taxon>
        <taxon>Gunneridae</taxon>
        <taxon>Pentapetalae</taxon>
        <taxon>rosids</taxon>
        <taxon>fabids</taxon>
        <taxon>Malpighiales</taxon>
        <taxon>Salicaceae</taxon>
        <taxon>Saliceae</taxon>
        <taxon>Populus</taxon>
    </lineage>
</organism>
<dbReference type="GO" id="GO:0000725">
    <property type="term" value="P:recombinational repair"/>
    <property type="evidence" value="ECO:0007669"/>
    <property type="project" value="TreeGrafter"/>
</dbReference>